<evidence type="ECO:0000259" key="13">
    <source>
        <dbReference type="PROSITE" id="PS50157"/>
    </source>
</evidence>
<evidence type="ECO:0000256" key="5">
    <source>
        <dbReference type="ARBA" id="ARBA00022771"/>
    </source>
</evidence>
<dbReference type="InterPro" id="IPR012934">
    <property type="entry name" value="Znf_AD"/>
</dbReference>
<proteinExistence type="inferred from homology"/>
<name>A0A9P0FK87_BRAAE</name>
<feature type="domain" description="C2H2-type" evidence="13">
    <location>
        <begin position="219"/>
        <end position="241"/>
    </location>
</feature>
<keyword evidence="3 12" id="KW-0479">Metal-binding</keyword>
<feature type="domain" description="C2H2-type" evidence="13">
    <location>
        <begin position="250"/>
        <end position="277"/>
    </location>
</feature>
<feature type="binding site" evidence="12">
    <location>
        <position position="9"/>
    </location>
    <ligand>
        <name>Zn(2+)</name>
        <dbReference type="ChEBI" id="CHEBI:29105"/>
    </ligand>
</feature>
<feature type="domain" description="C2H2-type" evidence="13">
    <location>
        <begin position="133"/>
        <end position="160"/>
    </location>
</feature>
<dbReference type="SUPFAM" id="SSF57667">
    <property type="entry name" value="beta-beta-alpha zinc fingers"/>
    <property type="match status" value="6"/>
</dbReference>
<organism evidence="15 16">
    <name type="scientific">Brassicogethes aeneus</name>
    <name type="common">Rape pollen beetle</name>
    <name type="synonym">Meligethes aeneus</name>
    <dbReference type="NCBI Taxonomy" id="1431903"/>
    <lineage>
        <taxon>Eukaryota</taxon>
        <taxon>Metazoa</taxon>
        <taxon>Ecdysozoa</taxon>
        <taxon>Arthropoda</taxon>
        <taxon>Hexapoda</taxon>
        <taxon>Insecta</taxon>
        <taxon>Pterygota</taxon>
        <taxon>Neoptera</taxon>
        <taxon>Endopterygota</taxon>
        <taxon>Coleoptera</taxon>
        <taxon>Polyphaga</taxon>
        <taxon>Cucujiformia</taxon>
        <taxon>Nitidulidae</taxon>
        <taxon>Meligethinae</taxon>
        <taxon>Brassicogethes</taxon>
    </lineage>
</organism>
<dbReference type="GO" id="GO:0003677">
    <property type="term" value="F:DNA binding"/>
    <property type="evidence" value="ECO:0007669"/>
    <property type="project" value="UniProtKB-KW"/>
</dbReference>
<comment type="similarity">
    <text evidence="2">Belongs to the krueppel C2H2-type zinc-finger protein family.</text>
</comment>
<dbReference type="SMART" id="SM00868">
    <property type="entry name" value="zf-AD"/>
    <property type="match status" value="1"/>
</dbReference>
<evidence type="ECO:0000256" key="1">
    <source>
        <dbReference type="ARBA" id="ARBA00004123"/>
    </source>
</evidence>
<dbReference type="FunFam" id="3.30.160.60:FF:000512">
    <property type="entry name" value="zinc finger protein 197 isoform X1"/>
    <property type="match status" value="1"/>
</dbReference>
<dbReference type="SMART" id="SM00355">
    <property type="entry name" value="ZnF_C2H2"/>
    <property type="match status" value="11"/>
</dbReference>
<feature type="domain" description="C2H2-type" evidence="13">
    <location>
        <begin position="362"/>
        <end position="389"/>
    </location>
</feature>
<evidence type="ECO:0000256" key="12">
    <source>
        <dbReference type="PROSITE-ProRule" id="PRU01263"/>
    </source>
</evidence>
<keyword evidence="16" id="KW-1185">Reference proteome</keyword>
<feature type="domain" description="C2H2-type" evidence="13">
    <location>
        <begin position="161"/>
        <end position="188"/>
    </location>
</feature>
<sequence>MDSNFENSCRICANEKTEDLGNLFEINFIDTHLCIEYLRKITDLKYSFDDILPKTICKECLTNLNFSYNFTQQCINSEKLLKTKETQILLQIEQEASKPKEQDLNETCDTLKSNYEEIILTVSPNVKHTDEKYTCIVCSKLFSNKIKLQKHLKTHDDSNPFKCEECLQTFSKKWNFDTHMRSHVKNEDKKYSCEVCGQQFMFQYLLTIHEYKHKEDKPFPCSKCNKSCLTGEHLRRHVKIHEKGYIKKVHSCLVCNKKFSYPSFLEVHMKTHTGEKPHLCSVCGKAFRQIGSLHFHQRVHTGYRPYPCNVCGESFMSSSALTGHSRKHTNEKPFVCDICGVKFGRSGDMKSHQKTHTGEKSYLCTICGKKFTTTGQLTIHVRSHTGEKPFSCTTCLKSFTTSTSLKKHERIHTGERPYVCQVCGKGFTQRGNLTSHLNFHNKTKKTRRKNKSNSKPIGDNCNDLTVLQVVSNGKNVEVEDNVEYTEMMPMPVPTVNL</sequence>
<dbReference type="Gene3D" id="3.40.1800.20">
    <property type="match status" value="1"/>
</dbReference>
<feature type="domain" description="C2H2-type" evidence="13">
    <location>
        <begin position="390"/>
        <end position="417"/>
    </location>
</feature>
<feature type="domain" description="C2H2-type" evidence="13">
    <location>
        <begin position="306"/>
        <end position="333"/>
    </location>
</feature>
<comment type="subcellular location">
    <subcellularLocation>
        <location evidence="1">Nucleus</location>
    </subcellularLocation>
</comment>
<dbReference type="InterPro" id="IPR013087">
    <property type="entry name" value="Znf_C2H2_type"/>
</dbReference>
<dbReference type="GO" id="GO:0042802">
    <property type="term" value="F:identical protein binding"/>
    <property type="evidence" value="ECO:0007669"/>
    <property type="project" value="UniProtKB-ARBA"/>
</dbReference>
<evidence type="ECO:0000313" key="16">
    <source>
        <dbReference type="Proteomes" id="UP001154078"/>
    </source>
</evidence>
<feature type="domain" description="C2H2-type" evidence="13">
    <location>
        <begin position="334"/>
        <end position="361"/>
    </location>
</feature>
<feature type="binding site" evidence="12">
    <location>
        <position position="57"/>
    </location>
    <ligand>
        <name>Zn(2+)</name>
        <dbReference type="ChEBI" id="CHEBI:29105"/>
    </ligand>
</feature>
<dbReference type="SUPFAM" id="SSF57716">
    <property type="entry name" value="Glucocorticoid receptor-like (DNA-binding domain)"/>
    <property type="match status" value="1"/>
</dbReference>
<feature type="domain" description="C2H2-type" evidence="13">
    <location>
        <begin position="418"/>
        <end position="445"/>
    </location>
</feature>
<dbReference type="FunFam" id="3.30.160.60:FF:002343">
    <property type="entry name" value="Zinc finger protein 33A"/>
    <property type="match status" value="3"/>
</dbReference>
<evidence type="ECO:0000256" key="3">
    <source>
        <dbReference type="ARBA" id="ARBA00022723"/>
    </source>
</evidence>
<dbReference type="GO" id="GO:0008270">
    <property type="term" value="F:zinc ion binding"/>
    <property type="evidence" value="ECO:0007669"/>
    <property type="project" value="UniProtKB-UniRule"/>
</dbReference>
<evidence type="ECO:0000256" key="11">
    <source>
        <dbReference type="PROSITE-ProRule" id="PRU00042"/>
    </source>
</evidence>
<dbReference type="GO" id="GO:0005634">
    <property type="term" value="C:nucleus"/>
    <property type="evidence" value="ECO:0007669"/>
    <property type="project" value="UniProtKB-SubCell"/>
</dbReference>
<dbReference type="OrthoDB" id="9439903at2759"/>
<dbReference type="Pfam" id="PF07776">
    <property type="entry name" value="zf-AD"/>
    <property type="match status" value="1"/>
</dbReference>
<accession>A0A9P0FK87</accession>
<keyword evidence="7" id="KW-0805">Transcription regulation</keyword>
<dbReference type="FunFam" id="3.30.160.60:FF:000508">
    <property type="entry name" value="Myeloid zinc finger 1"/>
    <property type="match status" value="1"/>
</dbReference>
<dbReference type="FunFam" id="3.30.160.60:FF:000264">
    <property type="entry name" value="Zinc finger protein 236"/>
    <property type="match status" value="1"/>
</dbReference>
<dbReference type="Proteomes" id="UP001154078">
    <property type="component" value="Chromosome 5"/>
</dbReference>
<evidence type="ECO:0000256" key="8">
    <source>
        <dbReference type="ARBA" id="ARBA00023125"/>
    </source>
</evidence>
<dbReference type="InterPro" id="IPR050826">
    <property type="entry name" value="Krueppel_C2H2_ZnFinger"/>
</dbReference>
<dbReference type="Gene3D" id="3.30.160.60">
    <property type="entry name" value="Classic Zinc Finger"/>
    <property type="match status" value="11"/>
</dbReference>
<keyword evidence="4" id="KW-0677">Repeat</keyword>
<keyword evidence="5 11" id="KW-0863">Zinc-finger</keyword>
<dbReference type="PROSITE" id="PS50157">
    <property type="entry name" value="ZINC_FINGER_C2H2_2"/>
    <property type="match status" value="11"/>
</dbReference>
<evidence type="ECO:0000259" key="14">
    <source>
        <dbReference type="PROSITE" id="PS51915"/>
    </source>
</evidence>
<dbReference type="EMBL" id="OV121136">
    <property type="protein sequence ID" value="CAH0557196.1"/>
    <property type="molecule type" value="Genomic_DNA"/>
</dbReference>
<dbReference type="Pfam" id="PF00096">
    <property type="entry name" value="zf-C2H2"/>
    <property type="match status" value="6"/>
</dbReference>
<dbReference type="FunFam" id="3.30.160.60:FF:000100">
    <property type="entry name" value="Zinc finger 45-like"/>
    <property type="match status" value="1"/>
</dbReference>
<feature type="domain" description="ZAD" evidence="14">
    <location>
        <begin position="7"/>
        <end position="84"/>
    </location>
</feature>
<keyword evidence="8" id="KW-0238">DNA-binding</keyword>
<feature type="domain" description="C2H2-type" evidence="13">
    <location>
        <begin position="191"/>
        <end position="218"/>
    </location>
</feature>
<gene>
    <name evidence="15" type="ORF">MELIAE_LOCUS7966</name>
</gene>
<protein>
    <submittedName>
        <fullName evidence="15">Uncharacterized protein</fullName>
    </submittedName>
</protein>
<evidence type="ECO:0000256" key="10">
    <source>
        <dbReference type="ARBA" id="ARBA00023242"/>
    </source>
</evidence>
<keyword evidence="9" id="KW-0804">Transcription</keyword>
<evidence type="ECO:0000256" key="6">
    <source>
        <dbReference type="ARBA" id="ARBA00022833"/>
    </source>
</evidence>
<dbReference type="PANTHER" id="PTHR24377">
    <property type="entry name" value="IP01015P-RELATED"/>
    <property type="match status" value="1"/>
</dbReference>
<dbReference type="AlphaFoldDB" id="A0A9P0FK87"/>
<keyword evidence="10" id="KW-0539">Nucleus</keyword>
<evidence type="ECO:0000256" key="4">
    <source>
        <dbReference type="ARBA" id="ARBA00022737"/>
    </source>
</evidence>
<evidence type="ECO:0000256" key="7">
    <source>
        <dbReference type="ARBA" id="ARBA00023015"/>
    </source>
</evidence>
<feature type="binding site" evidence="12">
    <location>
        <position position="12"/>
    </location>
    <ligand>
        <name>Zn(2+)</name>
        <dbReference type="ChEBI" id="CHEBI:29105"/>
    </ligand>
</feature>
<feature type="domain" description="C2H2-type" evidence="13">
    <location>
        <begin position="278"/>
        <end position="305"/>
    </location>
</feature>
<dbReference type="GO" id="GO:0006355">
    <property type="term" value="P:regulation of DNA-templated transcription"/>
    <property type="evidence" value="ECO:0007669"/>
    <property type="project" value="UniProtKB-ARBA"/>
</dbReference>
<dbReference type="PROSITE" id="PS00028">
    <property type="entry name" value="ZINC_FINGER_C2H2_1"/>
    <property type="match status" value="11"/>
</dbReference>
<keyword evidence="6 12" id="KW-0862">Zinc</keyword>
<reference evidence="15" key="1">
    <citation type="submission" date="2021-12" db="EMBL/GenBank/DDBJ databases">
        <authorList>
            <person name="King R."/>
        </authorList>
    </citation>
    <scope>NUCLEOTIDE SEQUENCE</scope>
</reference>
<evidence type="ECO:0000256" key="2">
    <source>
        <dbReference type="ARBA" id="ARBA00006991"/>
    </source>
</evidence>
<evidence type="ECO:0000313" key="15">
    <source>
        <dbReference type="EMBL" id="CAH0557196.1"/>
    </source>
</evidence>
<dbReference type="InterPro" id="IPR036236">
    <property type="entry name" value="Znf_C2H2_sf"/>
</dbReference>
<dbReference type="PROSITE" id="PS51915">
    <property type="entry name" value="ZAD"/>
    <property type="match status" value="1"/>
</dbReference>
<dbReference type="Pfam" id="PF13912">
    <property type="entry name" value="zf-C2H2_6"/>
    <property type="match status" value="1"/>
</dbReference>
<feature type="binding site" evidence="12">
    <location>
        <position position="60"/>
    </location>
    <ligand>
        <name>Zn(2+)</name>
        <dbReference type="ChEBI" id="CHEBI:29105"/>
    </ligand>
</feature>
<evidence type="ECO:0000256" key="9">
    <source>
        <dbReference type="ARBA" id="ARBA00023163"/>
    </source>
</evidence>